<evidence type="ECO:0000313" key="9">
    <source>
        <dbReference type="EMBL" id="CAH2008555.1"/>
    </source>
</evidence>
<comment type="cofactor">
    <cofactor evidence="1">
        <name>a divalent metal cation</name>
        <dbReference type="ChEBI" id="CHEBI:60240"/>
    </cofactor>
</comment>
<dbReference type="OrthoDB" id="2668416at2759"/>
<keyword evidence="5" id="KW-0479">Metal-binding</keyword>
<comment type="caution">
    <text evidence="9">The sequence shown here is derived from an EMBL/GenBank/DDBJ whole genome shotgun (WGS) entry which is preliminary data.</text>
</comment>
<dbReference type="PANTHER" id="PTHR22930:SF269">
    <property type="entry name" value="NUCLEASE HARBI1-LIKE PROTEIN"/>
    <property type="match status" value="1"/>
</dbReference>
<organism evidence="9 10">
    <name type="scientific">Acanthoscelides obtectus</name>
    <name type="common">Bean weevil</name>
    <name type="synonym">Bruchus obtectus</name>
    <dbReference type="NCBI Taxonomy" id="200917"/>
    <lineage>
        <taxon>Eukaryota</taxon>
        <taxon>Metazoa</taxon>
        <taxon>Ecdysozoa</taxon>
        <taxon>Arthropoda</taxon>
        <taxon>Hexapoda</taxon>
        <taxon>Insecta</taxon>
        <taxon>Pterygota</taxon>
        <taxon>Neoptera</taxon>
        <taxon>Endopterygota</taxon>
        <taxon>Coleoptera</taxon>
        <taxon>Polyphaga</taxon>
        <taxon>Cucujiformia</taxon>
        <taxon>Chrysomeloidea</taxon>
        <taxon>Chrysomelidae</taxon>
        <taxon>Bruchinae</taxon>
        <taxon>Bruchini</taxon>
        <taxon>Acanthoscelides</taxon>
    </lineage>
</organism>
<dbReference type="GO" id="GO:0016787">
    <property type="term" value="F:hydrolase activity"/>
    <property type="evidence" value="ECO:0007669"/>
    <property type="project" value="UniProtKB-KW"/>
</dbReference>
<dbReference type="AlphaFoldDB" id="A0A9P0MAB2"/>
<name>A0A9P0MAB2_ACAOB</name>
<proteinExistence type="inferred from homology"/>
<sequence length="337" mass="38713">MKKWYYHVEMELNIAEVVFDFPQTDLKAVEKMVLFPVALYLATGAYLSQLSFDYLIGESTIRDIVKSTCEQIWNVLHSQYMPEKTEEDWIQIANQFYERTNFPNVIGAIDGKHIRIIQPQKSGTSFFNYKKFFSCVLMAWTDADYKFVHIDVGSYGSSSDSEIFQSSQMGKMLIENKLNISSGKPFPNEDNGPVMLFCVVGDEAFGLSCHILRPYSKKNLNYAKRIFNYRHTRARRLVECTFGILANKWRIFHRPINVHINFAVKIIKAACILHNYVRSKDGITFKDTLYECPLDGYHHSENNRGSNITNGNARCSKQELRKKSSFAAGTIAVIISV</sequence>
<evidence type="ECO:0000256" key="6">
    <source>
        <dbReference type="ARBA" id="ARBA00022801"/>
    </source>
</evidence>
<keyword evidence="7" id="KW-0539">Nucleus</keyword>
<accession>A0A9P0MAB2</accession>
<evidence type="ECO:0000256" key="2">
    <source>
        <dbReference type="ARBA" id="ARBA00004123"/>
    </source>
</evidence>
<protein>
    <recommendedName>
        <fullName evidence="8">DDE Tnp4 domain-containing protein</fullName>
    </recommendedName>
</protein>
<keyword evidence="4" id="KW-0540">Nuclease</keyword>
<evidence type="ECO:0000256" key="4">
    <source>
        <dbReference type="ARBA" id="ARBA00022722"/>
    </source>
</evidence>
<dbReference type="Proteomes" id="UP001152888">
    <property type="component" value="Unassembled WGS sequence"/>
</dbReference>
<dbReference type="GO" id="GO:0004518">
    <property type="term" value="F:nuclease activity"/>
    <property type="evidence" value="ECO:0007669"/>
    <property type="project" value="UniProtKB-KW"/>
</dbReference>
<comment type="subcellular location">
    <subcellularLocation>
        <location evidence="2">Nucleus</location>
    </subcellularLocation>
</comment>
<dbReference type="GO" id="GO:0005634">
    <property type="term" value="C:nucleus"/>
    <property type="evidence" value="ECO:0007669"/>
    <property type="project" value="UniProtKB-SubCell"/>
</dbReference>
<reference evidence="9" key="1">
    <citation type="submission" date="2022-03" db="EMBL/GenBank/DDBJ databases">
        <authorList>
            <person name="Sayadi A."/>
        </authorList>
    </citation>
    <scope>NUCLEOTIDE SEQUENCE</scope>
</reference>
<evidence type="ECO:0000256" key="1">
    <source>
        <dbReference type="ARBA" id="ARBA00001968"/>
    </source>
</evidence>
<dbReference type="EMBL" id="CAKOFQ010007818">
    <property type="protein sequence ID" value="CAH2008555.1"/>
    <property type="molecule type" value="Genomic_DNA"/>
</dbReference>
<evidence type="ECO:0000256" key="7">
    <source>
        <dbReference type="ARBA" id="ARBA00023242"/>
    </source>
</evidence>
<evidence type="ECO:0000256" key="3">
    <source>
        <dbReference type="ARBA" id="ARBA00006958"/>
    </source>
</evidence>
<dbReference type="Pfam" id="PF13359">
    <property type="entry name" value="DDE_Tnp_4"/>
    <property type="match status" value="1"/>
</dbReference>
<evidence type="ECO:0000313" key="10">
    <source>
        <dbReference type="Proteomes" id="UP001152888"/>
    </source>
</evidence>
<comment type="similarity">
    <text evidence="3">Belongs to the HARBI1 family.</text>
</comment>
<evidence type="ECO:0000256" key="5">
    <source>
        <dbReference type="ARBA" id="ARBA00022723"/>
    </source>
</evidence>
<dbReference type="InterPro" id="IPR027806">
    <property type="entry name" value="HARBI1_dom"/>
</dbReference>
<dbReference type="GO" id="GO:0046872">
    <property type="term" value="F:metal ion binding"/>
    <property type="evidence" value="ECO:0007669"/>
    <property type="project" value="UniProtKB-KW"/>
</dbReference>
<dbReference type="PANTHER" id="PTHR22930">
    <property type="match status" value="1"/>
</dbReference>
<feature type="domain" description="DDE Tnp4" evidence="8">
    <location>
        <begin position="109"/>
        <end position="275"/>
    </location>
</feature>
<dbReference type="InterPro" id="IPR045249">
    <property type="entry name" value="HARBI1-like"/>
</dbReference>
<evidence type="ECO:0000259" key="8">
    <source>
        <dbReference type="Pfam" id="PF13359"/>
    </source>
</evidence>
<gene>
    <name evidence="9" type="ORF">ACAOBT_LOCUS30316</name>
</gene>
<keyword evidence="10" id="KW-1185">Reference proteome</keyword>
<keyword evidence="6" id="KW-0378">Hydrolase</keyword>